<dbReference type="Gene3D" id="2.60.40.10">
    <property type="entry name" value="Immunoglobulins"/>
    <property type="match status" value="2"/>
</dbReference>
<evidence type="ECO:0000256" key="3">
    <source>
        <dbReference type="ARBA" id="ARBA00022723"/>
    </source>
</evidence>
<evidence type="ECO:0000256" key="1">
    <source>
        <dbReference type="ARBA" id="ARBA00011073"/>
    </source>
</evidence>
<dbReference type="PRINTS" id="PR00723">
    <property type="entry name" value="SUBTILISIN"/>
</dbReference>
<organism evidence="13">
    <name type="scientific">Thermomicrobium roseum</name>
    <dbReference type="NCBI Taxonomy" id="500"/>
    <lineage>
        <taxon>Bacteria</taxon>
        <taxon>Pseudomonadati</taxon>
        <taxon>Thermomicrobiota</taxon>
        <taxon>Thermomicrobia</taxon>
        <taxon>Thermomicrobiales</taxon>
        <taxon>Thermomicrobiaceae</taxon>
        <taxon>Thermomicrobium</taxon>
    </lineage>
</organism>
<proteinExistence type="inferred from homology"/>
<feature type="domain" description="CARDB" evidence="12">
    <location>
        <begin position="533"/>
        <end position="618"/>
    </location>
</feature>
<dbReference type="Pfam" id="PF00082">
    <property type="entry name" value="Peptidase_S8"/>
    <property type="match status" value="1"/>
</dbReference>
<dbReference type="Gene3D" id="3.30.70.80">
    <property type="entry name" value="Peptidase S8 propeptide/proteinase inhibitor I9"/>
    <property type="match status" value="1"/>
</dbReference>
<keyword evidence="4 6" id="KW-0378">Hydrolase</keyword>
<dbReference type="InterPro" id="IPR037045">
    <property type="entry name" value="S8pro/Inhibitor_I9_sf"/>
</dbReference>
<dbReference type="InterPro" id="IPR023827">
    <property type="entry name" value="Peptidase_S8_Asp-AS"/>
</dbReference>
<keyword evidence="9" id="KW-0732">Signal</keyword>
<dbReference type="InterPro" id="IPR023828">
    <property type="entry name" value="Peptidase_S8_Ser-AS"/>
</dbReference>
<sequence length="643" mass="65797">MAVHRWFRFLVGLLLALQLFAAALATASADGPPARYIVMLASSETNVFAPLRRSRAQELAREVGAQPEQVYDTVLSGFAGHLTPRQVQRLLQTGQVAAIVPDRETRLAAQTIPAGVQRIGTLANTTAKIDGVDDPLPIDVAVLDTGIDPTHPDLNVVGGYDCSGSGSWVDRHGHGTHVAGIIGARDNGTGVVGVAPGARLWAVKVFADNGTGYVSWLICGLNWVAGKAGTIRVANYSGGTSGTDTPNCGGTSDPLHQAVCRVVQAGVTLVVAAGNDGRDASNTIPAAYPEPITVGAIVDTDGQPGGLGPSTSYGADDTRASFSNYGAAVDLYAPGVSILSTVPGGGYQRWSGTSMATPHVTGAAALYLAQNPGASPGQVRSFLTSVGETGAWDSYGQRLVRVDWNGGGSSDSGSGGGSGGGTTPSTRDVAITGLSAPSTVALGNSVTIQVTVRNEGTTDETVTVTLAANGSTVESPRSLSLAPGASSTASFRWQPASAGTYTLQATATISGDDTDPSDNQRSTTVTVTQQVRDVAITELSAPSSLTRGQSARVTVTLVNRGTSSVSVTVTLPTNPRNAAMGTVSSRVSLSPGQTRTISFTWRTNSRTALGTYTLTASAPLSGDANPADNTRTTTITVTSTLRR</sequence>
<dbReference type="AlphaFoldDB" id="A0A7C1G622"/>
<dbReference type="InterPro" id="IPR010259">
    <property type="entry name" value="S8pro/Inhibitor_I9"/>
</dbReference>
<dbReference type="PROSITE" id="PS00136">
    <property type="entry name" value="SUBTILASE_ASP"/>
    <property type="match status" value="1"/>
</dbReference>
<feature type="compositionally biased region" description="Gly residues" evidence="8">
    <location>
        <begin position="405"/>
        <end position="422"/>
    </location>
</feature>
<dbReference type="InterPro" id="IPR013783">
    <property type="entry name" value="Ig-like_fold"/>
</dbReference>
<dbReference type="InterPro" id="IPR011635">
    <property type="entry name" value="CARDB"/>
</dbReference>
<dbReference type="CDD" id="cd07477">
    <property type="entry name" value="Peptidases_S8_Subtilisin_subset"/>
    <property type="match status" value="1"/>
</dbReference>
<dbReference type="Pfam" id="PF05922">
    <property type="entry name" value="Inhibitor_I9"/>
    <property type="match status" value="1"/>
</dbReference>
<comment type="similarity">
    <text evidence="1 6 7">Belongs to the peptidase S8 family.</text>
</comment>
<dbReference type="PROSITE" id="PS51892">
    <property type="entry name" value="SUBTILASE"/>
    <property type="match status" value="1"/>
</dbReference>
<feature type="domain" description="Inhibitor I9" evidence="11">
    <location>
        <begin position="36"/>
        <end position="107"/>
    </location>
</feature>
<name>A0A7C1G622_THERO</name>
<evidence type="ECO:0000256" key="7">
    <source>
        <dbReference type="RuleBase" id="RU003355"/>
    </source>
</evidence>
<dbReference type="EMBL" id="DSJL01000011">
    <property type="protein sequence ID" value="HEF65169.1"/>
    <property type="molecule type" value="Genomic_DNA"/>
</dbReference>
<dbReference type="GO" id="GO:0046872">
    <property type="term" value="F:metal ion binding"/>
    <property type="evidence" value="ECO:0007669"/>
    <property type="project" value="UniProtKB-KW"/>
</dbReference>
<evidence type="ECO:0000256" key="4">
    <source>
        <dbReference type="ARBA" id="ARBA00022801"/>
    </source>
</evidence>
<dbReference type="InterPro" id="IPR022398">
    <property type="entry name" value="Peptidase_S8_His-AS"/>
</dbReference>
<evidence type="ECO:0000259" key="12">
    <source>
        <dbReference type="Pfam" id="PF07705"/>
    </source>
</evidence>
<dbReference type="InterPro" id="IPR036852">
    <property type="entry name" value="Peptidase_S8/S53_dom_sf"/>
</dbReference>
<feature type="domain" description="CARDB" evidence="12">
    <location>
        <begin position="428"/>
        <end position="507"/>
    </location>
</feature>
<keyword evidence="5 6" id="KW-0720">Serine protease</keyword>
<feature type="active site" description="Charge relay system" evidence="6">
    <location>
        <position position="174"/>
    </location>
</feature>
<dbReference type="GO" id="GO:0006508">
    <property type="term" value="P:proteolysis"/>
    <property type="evidence" value="ECO:0007669"/>
    <property type="project" value="UniProtKB-KW"/>
</dbReference>
<feature type="active site" description="Charge relay system" evidence="6">
    <location>
        <position position="144"/>
    </location>
</feature>
<reference evidence="13" key="1">
    <citation type="journal article" date="2020" name="mSystems">
        <title>Genome- and Community-Level Interaction Insights into Carbon Utilization and Element Cycling Functions of Hydrothermarchaeota in Hydrothermal Sediment.</title>
        <authorList>
            <person name="Zhou Z."/>
            <person name="Liu Y."/>
            <person name="Xu W."/>
            <person name="Pan J."/>
            <person name="Luo Z.H."/>
            <person name="Li M."/>
        </authorList>
    </citation>
    <scope>NUCLEOTIDE SEQUENCE [LARGE SCALE GENOMIC DNA]</scope>
    <source>
        <strain evidence="13">SpSt-222</strain>
    </source>
</reference>
<evidence type="ECO:0000313" key="13">
    <source>
        <dbReference type="EMBL" id="HEF65169.1"/>
    </source>
</evidence>
<dbReference type="Gene3D" id="3.40.50.200">
    <property type="entry name" value="Peptidase S8/S53 domain"/>
    <property type="match status" value="1"/>
</dbReference>
<evidence type="ECO:0000256" key="5">
    <source>
        <dbReference type="ARBA" id="ARBA00022825"/>
    </source>
</evidence>
<dbReference type="InterPro" id="IPR034202">
    <property type="entry name" value="Subtilisin_Carlsberg-like"/>
</dbReference>
<comment type="caution">
    <text evidence="13">The sequence shown here is derived from an EMBL/GenBank/DDBJ whole genome shotgun (WGS) entry which is preliminary data.</text>
</comment>
<gene>
    <name evidence="13" type="ORF">ENP47_06205</name>
</gene>
<keyword evidence="3" id="KW-0479">Metal-binding</keyword>
<dbReference type="Pfam" id="PF07705">
    <property type="entry name" value="CARDB"/>
    <property type="match status" value="2"/>
</dbReference>
<dbReference type="PANTHER" id="PTHR43806">
    <property type="entry name" value="PEPTIDASE S8"/>
    <property type="match status" value="1"/>
</dbReference>
<evidence type="ECO:0000256" key="2">
    <source>
        <dbReference type="ARBA" id="ARBA00022670"/>
    </source>
</evidence>
<feature type="active site" description="Charge relay system" evidence="6">
    <location>
        <position position="354"/>
    </location>
</feature>
<keyword evidence="2 6" id="KW-0645">Protease</keyword>
<evidence type="ECO:0000259" key="11">
    <source>
        <dbReference type="Pfam" id="PF05922"/>
    </source>
</evidence>
<dbReference type="GO" id="GO:0005615">
    <property type="term" value="C:extracellular space"/>
    <property type="evidence" value="ECO:0007669"/>
    <property type="project" value="TreeGrafter"/>
</dbReference>
<evidence type="ECO:0000256" key="8">
    <source>
        <dbReference type="SAM" id="MobiDB-lite"/>
    </source>
</evidence>
<dbReference type="GO" id="GO:0004252">
    <property type="term" value="F:serine-type endopeptidase activity"/>
    <property type="evidence" value="ECO:0007669"/>
    <property type="project" value="UniProtKB-UniRule"/>
</dbReference>
<evidence type="ECO:0000256" key="6">
    <source>
        <dbReference type="PROSITE-ProRule" id="PRU01240"/>
    </source>
</evidence>
<feature type="region of interest" description="Disordered" evidence="8">
    <location>
        <begin position="403"/>
        <end position="429"/>
    </location>
</feature>
<feature type="signal peptide" evidence="9">
    <location>
        <begin position="1"/>
        <end position="21"/>
    </location>
</feature>
<feature type="chain" id="PRO_5043400263" evidence="9">
    <location>
        <begin position="22"/>
        <end position="643"/>
    </location>
</feature>
<protein>
    <submittedName>
        <fullName evidence="13">Uncharacterized protein</fullName>
    </submittedName>
</protein>
<dbReference type="PROSITE" id="PS00137">
    <property type="entry name" value="SUBTILASE_HIS"/>
    <property type="match status" value="1"/>
</dbReference>
<dbReference type="InterPro" id="IPR050131">
    <property type="entry name" value="Peptidase_S8_subtilisin-like"/>
</dbReference>
<dbReference type="SUPFAM" id="SSF52743">
    <property type="entry name" value="Subtilisin-like"/>
    <property type="match status" value="1"/>
</dbReference>
<feature type="domain" description="Peptidase S8/S53" evidence="10">
    <location>
        <begin position="140"/>
        <end position="384"/>
    </location>
</feature>
<dbReference type="InterPro" id="IPR000209">
    <property type="entry name" value="Peptidase_S8/S53_dom"/>
</dbReference>
<dbReference type="InterPro" id="IPR015500">
    <property type="entry name" value="Peptidase_S8_subtilisin-rel"/>
</dbReference>
<evidence type="ECO:0000259" key="10">
    <source>
        <dbReference type="Pfam" id="PF00082"/>
    </source>
</evidence>
<dbReference type="PANTHER" id="PTHR43806:SF11">
    <property type="entry name" value="CEREVISIN-RELATED"/>
    <property type="match status" value="1"/>
</dbReference>
<evidence type="ECO:0000256" key="9">
    <source>
        <dbReference type="SAM" id="SignalP"/>
    </source>
</evidence>
<accession>A0A7C1G622</accession>
<dbReference type="PROSITE" id="PS00138">
    <property type="entry name" value="SUBTILASE_SER"/>
    <property type="match status" value="1"/>
</dbReference>